<dbReference type="PANTHER" id="PTHR12526:SF629">
    <property type="entry name" value="TEICHURONIC ACID BIOSYNTHESIS GLYCOSYLTRANSFERASE TUAH-RELATED"/>
    <property type="match status" value="1"/>
</dbReference>
<protein>
    <submittedName>
        <fullName evidence="4">Poly(Glycerol-phosphate) alpha-glucosyltransferase</fullName>
        <ecNumber evidence="4">2.4.1.52</ecNumber>
    </submittedName>
</protein>
<feature type="domain" description="Glycosyl transferase family 1" evidence="3">
    <location>
        <begin position="257"/>
        <end position="399"/>
    </location>
</feature>
<evidence type="ECO:0000313" key="4">
    <source>
        <dbReference type="EMBL" id="SMX82737.1"/>
    </source>
</evidence>
<evidence type="ECO:0000256" key="2">
    <source>
        <dbReference type="ARBA" id="ARBA00022679"/>
    </source>
</evidence>
<keyword evidence="5" id="KW-1185">Reference proteome</keyword>
<keyword evidence="1 4" id="KW-0328">Glycosyltransferase</keyword>
<evidence type="ECO:0000259" key="3">
    <source>
        <dbReference type="Pfam" id="PF00534"/>
    </source>
</evidence>
<keyword evidence="2 4" id="KW-0808">Transferase</keyword>
<gene>
    <name evidence="4" type="ORF">BANT10_01646</name>
</gene>
<dbReference type="AlphaFoldDB" id="A0A2H1J5F0"/>
<evidence type="ECO:0000256" key="1">
    <source>
        <dbReference type="ARBA" id="ARBA00022676"/>
    </source>
</evidence>
<dbReference type="Gene3D" id="3.40.50.2000">
    <property type="entry name" value="Glycogen Phosphorylase B"/>
    <property type="match status" value="2"/>
</dbReference>
<dbReference type="PANTHER" id="PTHR12526">
    <property type="entry name" value="GLYCOSYLTRANSFERASE"/>
    <property type="match status" value="1"/>
</dbReference>
<sequence length="474" mass="52235">MLSEADKRRMDILTFAPNFDAASRQEELRNDGLIGELVHIRNLWSELRDATDEYLRTIPGAVDTVVDDSERTPTIGQHDFELLGASGEVLQTTRFRSDGSLLATDRLDVKSLGQVGGRRVTLYSESGDAISQWRSATAFYAAWIEAVLRDEPSIIICDSAFVGGLFAGRKFDQAKFVQVLHSHHRDNTQKYYNSLAQGKLAILSNSDYFDKVAVLTDRQYKAIRDEDIASDNFGVISNTFNGEVIDSVNPRRRGKGIIVARLSGHKQIDHAINAVRDIDVQYGVTLDIYGTGDAFSYLAGIVNENSLEDRVSFHGYHPDARANFREGSFSLLTSKSEGQGLVLLESMAAGCIPIAYDMEFGPSDIISHGIDGFLVPPDDKMELARTIQKFMTLPEHEVEVMREAAVGRASEFSAEAITSLWGNELKSIAASPEATGSWDVKARLVGLKDRADGFHATVEIEGLSSNEASWCKLV</sequence>
<evidence type="ECO:0000313" key="5">
    <source>
        <dbReference type="Proteomes" id="UP000234342"/>
    </source>
</evidence>
<dbReference type="GO" id="GO:0047265">
    <property type="term" value="F:poly(glycerol-phosphate) alpha-glucosyltransferase activity"/>
    <property type="evidence" value="ECO:0007669"/>
    <property type="project" value="UniProtKB-EC"/>
</dbReference>
<dbReference type="Proteomes" id="UP000234342">
    <property type="component" value="Unassembled WGS sequence"/>
</dbReference>
<dbReference type="EC" id="2.4.1.52" evidence="4"/>
<accession>A0A2H1J5F0</accession>
<dbReference type="EMBL" id="FXZE01000006">
    <property type="protein sequence ID" value="SMX82737.1"/>
    <property type="molecule type" value="Genomic_DNA"/>
</dbReference>
<reference evidence="5" key="1">
    <citation type="submission" date="2017-03" db="EMBL/GenBank/DDBJ databases">
        <authorList>
            <person name="Monnet C."/>
        </authorList>
    </citation>
    <scope>NUCLEOTIDE SEQUENCE [LARGE SCALE GENOMIC DNA]</scope>
    <source>
        <strain evidence="5">P10</strain>
    </source>
</reference>
<name>A0A2H1J5F0_9MICO</name>
<proteinExistence type="predicted"/>
<dbReference type="SUPFAM" id="SSF53756">
    <property type="entry name" value="UDP-Glycosyltransferase/glycogen phosphorylase"/>
    <property type="match status" value="1"/>
</dbReference>
<organism evidence="4 5">
    <name type="scientific">Brevibacterium antiquum</name>
    <dbReference type="NCBI Taxonomy" id="234835"/>
    <lineage>
        <taxon>Bacteria</taxon>
        <taxon>Bacillati</taxon>
        <taxon>Actinomycetota</taxon>
        <taxon>Actinomycetes</taxon>
        <taxon>Micrococcales</taxon>
        <taxon>Brevibacteriaceae</taxon>
        <taxon>Brevibacterium</taxon>
    </lineage>
</organism>
<dbReference type="InterPro" id="IPR001296">
    <property type="entry name" value="Glyco_trans_1"/>
</dbReference>
<dbReference type="Pfam" id="PF00534">
    <property type="entry name" value="Glycos_transf_1"/>
    <property type="match status" value="1"/>
</dbReference>